<dbReference type="PANTHER" id="PTHR46796:SF6">
    <property type="entry name" value="ARAC SUBFAMILY"/>
    <property type="match status" value="1"/>
</dbReference>
<feature type="domain" description="HTH araC/xylS-type" evidence="4">
    <location>
        <begin position="213"/>
        <end position="314"/>
    </location>
</feature>
<keyword evidence="2" id="KW-0238">DNA-binding</keyword>
<dbReference type="PANTHER" id="PTHR46796">
    <property type="entry name" value="HTH-TYPE TRANSCRIPTIONAL ACTIVATOR RHAS-RELATED"/>
    <property type="match status" value="1"/>
</dbReference>
<evidence type="ECO:0000256" key="2">
    <source>
        <dbReference type="ARBA" id="ARBA00023125"/>
    </source>
</evidence>
<organism evidence="5">
    <name type="scientific">Bradyrhizobium diazoefficiens</name>
    <dbReference type="NCBI Taxonomy" id="1355477"/>
    <lineage>
        <taxon>Bacteria</taxon>
        <taxon>Pseudomonadati</taxon>
        <taxon>Pseudomonadota</taxon>
        <taxon>Alphaproteobacteria</taxon>
        <taxon>Hyphomicrobiales</taxon>
        <taxon>Nitrobacteraceae</taxon>
        <taxon>Bradyrhizobium</taxon>
    </lineage>
</organism>
<reference evidence="5" key="1">
    <citation type="submission" date="2020-05" db="EMBL/GenBank/DDBJ databases">
        <title>Complete genome sequence of Bradyrhizobium diazoefficiens XF2 isolated from soybean nodule.</title>
        <authorList>
            <person name="Noda R."/>
            <person name="Kakizaki K."/>
            <person name="Minamisawa K."/>
        </authorList>
    </citation>
    <scope>NUCLEOTIDE SEQUENCE</scope>
    <source>
        <strain evidence="5">XF2</strain>
    </source>
</reference>
<dbReference type="Gene3D" id="1.10.10.60">
    <property type="entry name" value="Homeodomain-like"/>
    <property type="match status" value="1"/>
</dbReference>
<dbReference type="InterPro" id="IPR050204">
    <property type="entry name" value="AraC_XylS_family_regulators"/>
</dbReference>
<evidence type="ECO:0000259" key="4">
    <source>
        <dbReference type="PROSITE" id="PS01124"/>
    </source>
</evidence>
<evidence type="ECO:0000256" key="1">
    <source>
        <dbReference type="ARBA" id="ARBA00023015"/>
    </source>
</evidence>
<accession>A0A809Y1B0</accession>
<dbReference type="GO" id="GO:0043565">
    <property type="term" value="F:sequence-specific DNA binding"/>
    <property type="evidence" value="ECO:0007669"/>
    <property type="project" value="InterPro"/>
</dbReference>
<name>A0A809Y1B0_9BRAD</name>
<dbReference type="SMART" id="SM00342">
    <property type="entry name" value="HTH_ARAC"/>
    <property type="match status" value="1"/>
</dbReference>
<keyword evidence="1" id="KW-0805">Transcription regulation</keyword>
<protein>
    <submittedName>
        <fullName evidence="5">Transcriptional regulator</fullName>
    </submittedName>
</protein>
<dbReference type="InterPro" id="IPR035418">
    <property type="entry name" value="AraC-bd_2"/>
</dbReference>
<dbReference type="InterPro" id="IPR018060">
    <property type="entry name" value="HTH_AraC"/>
</dbReference>
<proteinExistence type="predicted"/>
<dbReference type="AlphaFoldDB" id="A0A809Y1B0"/>
<sequence>MQTVFTTDQVHARDRFDYWHSVACQRIVEHETIPADRLNFGASIEVGGLGNLELVQFHNSPMRVSHTLAHSDRARSDQLFVCYQVSGSVFMAQNAREVTLSAGNLTLIDPLLPYDCRFFDGSKTLVVKVPRLELRARLGRNRELVARLVRPIRLDDSLTLTLTAMLPSLAANMAPVTEEMVGNHAVDLIALSIARTLDGETVRVSSSKAILLARIRTAIEARLTDSNLHAQDIADAVGISVRYANELLSAQDTSIMQLVLARRLARCRYALEDPDQAHRTVSEIAYGWGFRDLTHFGRKFKAAYGITPSECQMLARRM</sequence>
<dbReference type="Pfam" id="PF14525">
    <property type="entry name" value="AraC_binding_2"/>
    <property type="match status" value="1"/>
</dbReference>
<keyword evidence="3" id="KW-0804">Transcription</keyword>
<dbReference type="InterPro" id="IPR020449">
    <property type="entry name" value="Tscrpt_reg_AraC-type_HTH"/>
</dbReference>
<dbReference type="InterPro" id="IPR009057">
    <property type="entry name" value="Homeodomain-like_sf"/>
</dbReference>
<gene>
    <name evidence="5" type="ORF">XF2B_73230</name>
</gene>
<dbReference type="GO" id="GO:0003700">
    <property type="term" value="F:DNA-binding transcription factor activity"/>
    <property type="evidence" value="ECO:0007669"/>
    <property type="project" value="InterPro"/>
</dbReference>
<evidence type="ECO:0000256" key="3">
    <source>
        <dbReference type="ARBA" id="ARBA00023163"/>
    </source>
</evidence>
<dbReference type="PROSITE" id="PS01124">
    <property type="entry name" value="HTH_ARAC_FAMILY_2"/>
    <property type="match status" value="1"/>
</dbReference>
<dbReference type="PRINTS" id="PR00032">
    <property type="entry name" value="HTHARAC"/>
</dbReference>
<dbReference type="EMBL" id="AP023092">
    <property type="protein sequence ID" value="BCE33554.1"/>
    <property type="molecule type" value="Genomic_DNA"/>
</dbReference>
<evidence type="ECO:0000313" key="5">
    <source>
        <dbReference type="EMBL" id="BCE33554.1"/>
    </source>
</evidence>
<dbReference type="Pfam" id="PF12833">
    <property type="entry name" value="HTH_18"/>
    <property type="match status" value="1"/>
</dbReference>
<dbReference type="SUPFAM" id="SSF46689">
    <property type="entry name" value="Homeodomain-like"/>
    <property type="match status" value="1"/>
</dbReference>